<organism evidence="2 3">
    <name type="scientific">Plasmodium inui San Antonio 1</name>
    <dbReference type="NCBI Taxonomy" id="1237626"/>
    <lineage>
        <taxon>Eukaryota</taxon>
        <taxon>Sar</taxon>
        <taxon>Alveolata</taxon>
        <taxon>Apicomplexa</taxon>
        <taxon>Aconoidasida</taxon>
        <taxon>Haemosporida</taxon>
        <taxon>Plasmodiidae</taxon>
        <taxon>Plasmodium</taxon>
        <taxon>Plasmodium (Plasmodium)</taxon>
    </lineage>
</organism>
<feature type="region of interest" description="Disordered" evidence="1">
    <location>
        <begin position="372"/>
        <end position="400"/>
    </location>
</feature>
<reference evidence="2 3" key="1">
    <citation type="submission" date="2013-02" db="EMBL/GenBank/DDBJ databases">
        <title>The Genome Sequence of Plasmodium inui San Antonio 1.</title>
        <authorList>
            <consortium name="The Broad Institute Genome Sequencing Platform"/>
            <consortium name="The Broad Institute Genome Sequencing Center for Infectious Disease"/>
            <person name="Neafsey D."/>
            <person name="Cheeseman I."/>
            <person name="Volkman S."/>
            <person name="Adams J."/>
            <person name="Walker B."/>
            <person name="Young S.K."/>
            <person name="Zeng Q."/>
            <person name="Gargeya S."/>
            <person name="Fitzgerald M."/>
            <person name="Haas B."/>
            <person name="Abouelleil A."/>
            <person name="Alvarado L."/>
            <person name="Arachchi H.M."/>
            <person name="Berlin A.M."/>
            <person name="Chapman S.B."/>
            <person name="Dewar J."/>
            <person name="Goldberg J."/>
            <person name="Griggs A."/>
            <person name="Gujja S."/>
            <person name="Hansen M."/>
            <person name="Howarth C."/>
            <person name="Imamovic A."/>
            <person name="Larimer J."/>
            <person name="McCowan C."/>
            <person name="Murphy C."/>
            <person name="Neiman D."/>
            <person name="Pearson M."/>
            <person name="Priest M."/>
            <person name="Roberts A."/>
            <person name="Saif S."/>
            <person name="Shea T."/>
            <person name="Sisk P."/>
            <person name="Sykes S."/>
            <person name="Wortman J."/>
            <person name="Nusbaum C."/>
            <person name="Birren B."/>
        </authorList>
    </citation>
    <scope>NUCLEOTIDE SEQUENCE [LARGE SCALE GENOMIC DNA]</scope>
    <source>
        <strain evidence="2 3">San Antonio 1</strain>
    </source>
</reference>
<dbReference type="VEuPathDB" id="PlasmoDB:C922_00932"/>
<evidence type="ECO:0000313" key="2">
    <source>
        <dbReference type="EMBL" id="EUD68533.1"/>
    </source>
</evidence>
<dbReference type="GeneID" id="20036206"/>
<dbReference type="OrthoDB" id="378565at2759"/>
<dbReference type="EMBL" id="KI965462">
    <property type="protein sequence ID" value="EUD68533.1"/>
    <property type="molecule type" value="Genomic_DNA"/>
</dbReference>
<sequence>MRKRGKNAKKGSPKIASLGTANAATCVTPANAANPHGNIPGVNFSRIKSSYLEEALKLTNTESVKQKLKRKNDELRGMIRGEDIPVVPCLDSVLSVQSIPSDHGRGGEDTKELKHFEEFEIVLRGGVKDEEGVASREAEGQKYSCVVKDAAPSNEQPFVCDKVPSELDSEGGEKIEEGEAGEKIEEGEKDNVCHFLNKTKEAYKSLNLEKLFLVNSFNKSLPNEGVERKPNGVCENAHSRNQDKLSIVKTIERTLKGQNSFVMENIYNAFRGTINDFIDVYLQEEDEEMGGGRSKGTAMRKDTTIRSVDPFRHGEKVKLSDEHGLKKMYQMDNNIFFPGGEKDKIKVGQGGYATKREEDTNVKKYLSQFGDKRSFPQLGSRKSGGQSNLGGKTNSHDHSKCCKIKPSGANLFGESNVVTGAMAYLMGETSRLTNGRSSGKKSHVVHPDLKKQKQVEEAYSAYYPEAETFEYSSIISDYLYKRKGWPERRKDDGCTSSSEHNCANRDRMKYELHPSMGPQMSNVLNTQVNDRSVFDIAPMTHKYKYASNIILTINKIKNIERVVEINLNITDVQLKVPGMRIENVILPYKYASDLLSIKIKTFCEGKGGTSQKVMCREGGALDGHKPGEDKMGRQDKDEKNGTIKCYFVFIPLNQIKEGVVNKRLILISSKRKEEFEKEGLLPDTLYMIESQKLNCEREKHMYISVKICKNGVHFFPSVNLHRGEDNLENNYPSSENLSRNAFEPVYVCLYNDEVDREIGSILNGRGLTNKVRISKLVTKGHYLVNNFPFHFHFNSSNVLICSHGDITEEAEKLFHHLGKEFTPLEEFIPVERFTPLAEFIRVESLIDLFPTHIFPPVEDVLHLDLIKRNEFLQLKFVLHFLAITEIICIHLCSLFGFHVDLQPLFRDHLNAVKMDDGTGEGNRFTFLYTSYEEDAEPSGYFLNYTKPFVFRFQSEKNRWDNTRDNNCENAEEGKLPTHWDDNDLFIMDYARKQAIFLHNVIKHHGDIQSIPKCYDRKKRLFFTTDSRKKQFQIYYMSILRRYNLLLNRGNHGRESAKVAIQPAANGQNSQWGSQTEFIQNGNNSTDGGCYRGDKLHGVPQARDHSAVEISATLKRQGGANTNAPICTNGVENEKSRSHLGVTNWGEKVRGEYVHRGSGALRGKAPKVENTYRRNVTVTGQAKMAEERSFAGGNKTTEEEQKLSIREENNTHGDSATEKTSFYNLREYKNYHFHEKAAGEIFCKNGNSLEDLDRGRDSHEVINGNGWHVDGKGKESPTRELPRVHDDEIAYYNMHREDVPFSLENVKWDFNDDDVYPGEHHPVNAGYSNGYSSRGGDNLRKGIGYGGEVQQCGVSASSEATPRGGAGADSQTVSIAEVSYGSGYGYNEGCTEQHSESYADRLIPGRDARLPGAANQDWVASKVSASKVCIDHTDHMDHAAKHCKLVRRSDNEA</sequence>
<accession>W7AB85</accession>
<protein>
    <submittedName>
        <fullName evidence="2">Uncharacterized protein</fullName>
    </submittedName>
</protein>
<gene>
    <name evidence="2" type="ORF">C922_00932</name>
</gene>
<feature type="compositionally biased region" description="Polar residues" evidence="1">
    <location>
        <begin position="383"/>
        <end position="393"/>
    </location>
</feature>
<evidence type="ECO:0000313" key="3">
    <source>
        <dbReference type="Proteomes" id="UP000030640"/>
    </source>
</evidence>
<feature type="compositionally biased region" description="Basic and acidic residues" evidence="1">
    <location>
        <begin position="1195"/>
        <end position="1215"/>
    </location>
</feature>
<feature type="region of interest" description="Disordered" evidence="1">
    <location>
        <begin position="1185"/>
        <end position="1215"/>
    </location>
</feature>
<name>W7AB85_9APIC</name>
<evidence type="ECO:0000256" key="1">
    <source>
        <dbReference type="SAM" id="MobiDB-lite"/>
    </source>
</evidence>
<keyword evidence="3" id="KW-1185">Reference proteome</keyword>
<dbReference type="Proteomes" id="UP000030640">
    <property type="component" value="Unassembled WGS sequence"/>
</dbReference>
<proteinExistence type="predicted"/>
<dbReference type="RefSeq" id="XP_008814763.1">
    <property type="nucleotide sequence ID" value="XM_008816541.1"/>
</dbReference>